<feature type="non-terminal residue" evidence="1">
    <location>
        <position position="1"/>
    </location>
</feature>
<dbReference type="RefSeq" id="WP_048318041.1">
    <property type="nucleotide sequence ID" value="NZ_LFJV01000155.1"/>
</dbReference>
<sequence length="65" mass="7438">RTYDRLHTNGQKALYPTFVNLGDKEVLAGTIDLFILKLKAKRKVKFNLKAIDGILVDKDLNMSKF</sequence>
<dbReference type="EMBL" id="LFJV01000155">
    <property type="protein sequence ID" value="KMM30751.1"/>
    <property type="molecule type" value="Genomic_DNA"/>
</dbReference>
<dbReference type="Proteomes" id="UP000036166">
    <property type="component" value="Unassembled WGS sequence"/>
</dbReference>
<dbReference type="PATRIC" id="fig|328812.4.peg.1373"/>
<gene>
    <name evidence="1" type="ORF">ACM15_26195</name>
</gene>
<protein>
    <submittedName>
        <fullName evidence="1">Uncharacterized protein</fullName>
    </submittedName>
</protein>
<name>A0A0J6C351_9BACT</name>
<dbReference type="AlphaFoldDB" id="A0A0J6C351"/>
<organism evidence="1 2">
    <name type="scientific">Parabacteroides goldsteinii</name>
    <dbReference type="NCBI Taxonomy" id="328812"/>
    <lineage>
        <taxon>Bacteria</taxon>
        <taxon>Pseudomonadati</taxon>
        <taxon>Bacteroidota</taxon>
        <taxon>Bacteroidia</taxon>
        <taxon>Bacteroidales</taxon>
        <taxon>Tannerellaceae</taxon>
        <taxon>Parabacteroides</taxon>
    </lineage>
</organism>
<reference evidence="1 2" key="1">
    <citation type="submission" date="2015-06" db="EMBL/GenBank/DDBJ databases">
        <title>Draft Genome Sequence of Parabacteroides goldsteinii with Putative Novel Metallo-Beta-Lactamases Isolated from a Blood Culture from a Human Patient.</title>
        <authorList>
            <person name="Krogh T.J."/>
            <person name="Agergaard C.N."/>
            <person name="Moller-Jensen J."/>
            <person name="Justesen U.S."/>
        </authorList>
    </citation>
    <scope>NUCLEOTIDE SEQUENCE [LARGE SCALE GENOMIC DNA]</scope>
    <source>
        <strain evidence="1 2">910340</strain>
    </source>
</reference>
<accession>A0A0J6C351</accession>
<comment type="caution">
    <text evidence="1">The sequence shown here is derived from an EMBL/GenBank/DDBJ whole genome shotgun (WGS) entry which is preliminary data.</text>
</comment>
<proteinExistence type="predicted"/>
<evidence type="ECO:0000313" key="1">
    <source>
        <dbReference type="EMBL" id="KMM30751.1"/>
    </source>
</evidence>
<evidence type="ECO:0000313" key="2">
    <source>
        <dbReference type="Proteomes" id="UP000036166"/>
    </source>
</evidence>